<sequence length="107" mass="11556">MIKNPFCRPRLRSAAGKPGRSLSPMSLLDRIREAVFRFIMFSALSKGGRSSAQPPDFGYCPNDQHQSEAVADCIEFLKKSAGTSTDGNRDSTAGGYADHVSGCVEEV</sequence>
<dbReference type="AlphaFoldDB" id="A0A2Z7AM59"/>
<dbReference type="EMBL" id="KV014359">
    <property type="protein sequence ID" value="KZV22546.1"/>
    <property type="molecule type" value="Genomic_DNA"/>
</dbReference>
<dbReference type="PANTHER" id="PTHR35111">
    <property type="entry name" value="F10A5.9-RELATED"/>
    <property type="match status" value="1"/>
</dbReference>
<evidence type="ECO:0000313" key="2">
    <source>
        <dbReference type="Proteomes" id="UP000250235"/>
    </source>
</evidence>
<dbReference type="PANTHER" id="PTHR35111:SF1">
    <property type="entry name" value="OS04G0115900 PROTEIN"/>
    <property type="match status" value="1"/>
</dbReference>
<proteinExistence type="predicted"/>
<dbReference type="Proteomes" id="UP000250235">
    <property type="component" value="Unassembled WGS sequence"/>
</dbReference>
<evidence type="ECO:0000313" key="1">
    <source>
        <dbReference type="EMBL" id="KZV22546.1"/>
    </source>
</evidence>
<organism evidence="1 2">
    <name type="scientific">Dorcoceras hygrometricum</name>
    <dbReference type="NCBI Taxonomy" id="472368"/>
    <lineage>
        <taxon>Eukaryota</taxon>
        <taxon>Viridiplantae</taxon>
        <taxon>Streptophyta</taxon>
        <taxon>Embryophyta</taxon>
        <taxon>Tracheophyta</taxon>
        <taxon>Spermatophyta</taxon>
        <taxon>Magnoliopsida</taxon>
        <taxon>eudicotyledons</taxon>
        <taxon>Gunneridae</taxon>
        <taxon>Pentapetalae</taxon>
        <taxon>asterids</taxon>
        <taxon>lamiids</taxon>
        <taxon>Lamiales</taxon>
        <taxon>Gesneriaceae</taxon>
        <taxon>Didymocarpoideae</taxon>
        <taxon>Trichosporeae</taxon>
        <taxon>Loxocarpinae</taxon>
        <taxon>Dorcoceras</taxon>
    </lineage>
</organism>
<dbReference type="OrthoDB" id="773033at2759"/>
<accession>A0A2Z7AM59</accession>
<reference evidence="1 2" key="1">
    <citation type="journal article" date="2015" name="Proc. Natl. Acad. Sci. U.S.A.">
        <title>The resurrection genome of Boea hygrometrica: A blueprint for survival of dehydration.</title>
        <authorList>
            <person name="Xiao L."/>
            <person name="Yang G."/>
            <person name="Zhang L."/>
            <person name="Yang X."/>
            <person name="Zhao S."/>
            <person name="Ji Z."/>
            <person name="Zhou Q."/>
            <person name="Hu M."/>
            <person name="Wang Y."/>
            <person name="Chen M."/>
            <person name="Xu Y."/>
            <person name="Jin H."/>
            <person name="Xiao X."/>
            <person name="Hu G."/>
            <person name="Bao F."/>
            <person name="Hu Y."/>
            <person name="Wan P."/>
            <person name="Li L."/>
            <person name="Deng X."/>
            <person name="Kuang T."/>
            <person name="Xiang C."/>
            <person name="Zhu J.K."/>
            <person name="Oliver M.J."/>
            <person name="He Y."/>
        </authorList>
    </citation>
    <scope>NUCLEOTIDE SEQUENCE [LARGE SCALE GENOMIC DNA]</scope>
    <source>
        <strain evidence="2">cv. XS01</strain>
    </source>
</reference>
<keyword evidence="2" id="KW-1185">Reference proteome</keyword>
<name>A0A2Z7AM59_9LAMI</name>
<gene>
    <name evidence="1" type="ORF">F511_11520</name>
</gene>
<protein>
    <submittedName>
        <fullName evidence="1">Uncharacterized protein</fullName>
    </submittedName>
</protein>